<feature type="compositionally biased region" description="Basic and acidic residues" evidence="1">
    <location>
        <begin position="289"/>
        <end position="303"/>
    </location>
</feature>
<dbReference type="AlphaFoldDB" id="A0AAV5A4L1"/>
<dbReference type="PROSITE" id="PS51299">
    <property type="entry name" value="HTH_APSES"/>
    <property type="match status" value="1"/>
</dbReference>
<dbReference type="PANTHER" id="PTHR38044">
    <property type="entry name" value="BOUQUET FORMATION PROTEIN 4"/>
    <property type="match status" value="1"/>
</dbReference>
<feature type="region of interest" description="Disordered" evidence="1">
    <location>
        <begin position="248"/>
        <end position="303"/>
    </location>
</feature>
<proteinExistence type="predicted"/>
<dbReference type="SUPFAM" id="SSF54616">
    <property type="entry name" value="DNA-binding domain of Mlu1-box binding protein MBP1"/>
    <property type="match status" value="1"/>
</dbReference>
<keyword evidence="5" id="KW-1185">Reference proteome</keyword>
<dbReference type="InterPro" id="IPR003163">
    <property type="entry name" value="Tscrpt_reg_HTH_APSES-type"/>
</dbReference>
<evidence type="ECO:0000313" key="4">
    <source>
        <dbReference type="EMBL" id="GJJ08557.1"/>
    </source>
</evidence>
<dbReference type="Gene3D" id="3.10.260.10">
    <property type="entry name" value="Transcription regulator HTH, APSES-type DNA-binding domain"/>
    <property type="match status" value="1"/>
</dbReference>
<evidence type="ECO:0000313" key="5">
    <source>
        <dbReference type="Proteomes" id="UP001050691"/>
    </source>
</evidence>
<sequence>MFQVNKEGNIVKFYSTNSEGAQNSRGKVSAKLIASAEIEKFLLPRALQVFQPTPSPLYPDPMALEFTPLTNIPRPTLPTRHANPRFTEIHAKIPPVKFQEILREGQSIIVGRLKIATPTHPGHAFILRRYDTGAISLTTMFKAAFPTAPEEYEKAEAAWIRANYDISGANGSAGTDGLPKLRLNGTWIKADLAKHIASAYGLEPILMSLIEAQPDPKTEYRKSVKSATSPEQTSVSVVTATVKDVDAEISSSTKRRRAMSPANTATDASLQSTRVSSRKKTQSPPRSETPGRHDGGSDETAVDRDVDEEPEVLGPDMNQDIQEQQALIADLKAKRDASATVSSQNNRKRRNEEMATPPPSFDLTKPVEVGERRIINRKRLGLEPHQKAAAWGTLAFAVGLGAVSFLPNLFF</sequence>
<dbReference type="GO" id="GO:1990862">
    <property type="term" value="C:nuclear membrane complex Bqt3-Bqt4"/>
    <property type="evidence" value="ECO:0007669"/>
    <property type="project" value="InterPro"/>
</dbReference>
<evidence type="ECO:0000256" key="1">
    <source>
        <dbReference type="SAM" id="MobiDB-lite"/>
    </source>
</evidence>
<dbReference type="GO" id="GO:0003677">
    <property type="term" value="F:DNA binding"/>
    <property type="evidence" value="ECO:0007669"/>
    <property type="project" value="InterPro"/>
</dbReference>
<feature type="region of interest" description="Disordered" evidence="1">
    <location>
        <begin position="332"/>
        <end position="364"/>
    </location>
</feature>
<dbReference type="EMBL" id="BPWL01000003">
    <property type="protein sequence ID" value="GJJ08557.1"/>
    <property type="molecule type" value="Genomic_DNA"/>
</dbReference>
<reference evidence="4" key="1">
    <citation type="submission" date="2021-10" db="EMBL/GenBank/DDBJ databases">
        <title>De novo Genome Assembly of Clathrus columnatus (Basidiomycota, Fungi) Using Illumina and Nanopore Sequence Data.</title>
        <authorList>
            <person name="Ogiso-Tanaka E."/>
            <person name="Itagaki H."/>
            <person name="Hosoya T."/>
            <person name="Hosaka K."/>
        </authorList>
    </citation>
    <scope>NUCLEOTIDE SEQUENCE</scope>
    <source>
        <strain evidence="4">MO-923</strain>
    </source>
</reference>
<feature type="compositionally biased region" description="Polar residues" evidence="1">
    <location>
        <begin position="261"/>
        <end position="275"/>
    </location>
</feature>
<evidence type="ECO:0000256" key="2">
    <source>
        <dbReference type="SAM" id="Phobius"/>
    </source>
</evidence>
<name>A0AAV5A4L1_9AGAM</name>
<organism evidence="4 5">
    <name type="scientific">Clathrus columnatus</name>
    <dbReference type="NCBI Taxonomy" id="1419009"/>
    <lineage>
        <taxon>Eukaryota</taxon>
        <taxon>Fungi</taxon>
        <taxon>Dikarya</taxon>
        <taxon>Basidiomycota</taxon>
        <taxon>Agaricomycotina</taxon>
        <taxon>Agaricomycetes</taxon>
        <taxon>Phallomycetidae</taxon>
        <taxon>Phallales</taxon>
        <taxon>Clathraceae</taxon>
        <taxon>Clathrus</taxon>
    </lineage>
</organism>
<keyword evidence="2" id="KW-1133">Transmembrane helix</keyword>
<keyword evidence="2" id="KW-0472">Membrane</keyword>
<dbReference type="GO" id="GO:0044820">
    <property type="term" value="P:mitotic telomere tethering at nuclear periphery"/>
    <property type="evidence" value="ECO:0007669"/>
    <property type="project" value="TreeGrafter"/>
</dbReference>
<protein>
    <recommendedName>
        <fullName evidence="3">HTH APSES-type domain-containing protein</fullName>
    </recommendedName>
</protein>
<accession>A0AAV5A4L1</accession>
<evidence type="ECO:0000259" key="3">
    <source>
        <dbReference type="PROSITE" id="PS51299"/>
    </source>
</evidence>
<dbReference type="InterPro" id="IPR037548">
    <property type="entry name" value="Bqt4"/>
</dbReference>
<dbReference type="PANTHER" id="PTHR38044:SF1">
    <property type="entry name" value="BOUQUET FORMATION PROTEIN 4"/>
    <property type="match status" value="1"/>
</dbReference>
<comment type="caution">
    <text evidence="4">The sequence shown here is derived from an EMBL/GenBank/DDBJ whole genome shotgun (WGS) entry which is preliminary data.</text>
</comment>
<keyword evidence="2" id="KW-0812">Transmembrane</keyword>
<dbReference type="Proteomes" id="UP001050691">
    <property type="component" value="Unassembled WGS sequence"/>
</dbReference>
<feature type="domain" description="HTH APSES-type" evidence="3">
    <location>
        <begin position="97"/>
        <end position="221"/>
    </location>
</feature>
<dbReference type="GO" id="GO:0070197">
    <property type="term" value="P:meiotic attachment of telomere to nuclear envelope"/>
    <property type="evidence" value="ECO:0007669"/>
    <property type="project" value="InterPro"/>
</dbReference>
<dbReference type="InterPro" id="IPR036887">
    <property type="entry name" value="HTH_APSES_sf"/>
</dbReference>
<feature type="transmembrane region" description="Helical" evidence="2">
    <location>
        <begin position="388"/>
        <end position="410"/>
    </location>
</feature>
<gene>
    <name evidence="4" type="ORF">Clacol_002775</name>
</gene>